<gene>
    <name evidence="1" type="ORF">NCTC129_02356</name>
</gene>
<evidence type="ECO:0000313" key="1">
    <source>
        <dbReference type="EMBL" id="VDZ96207.1"/>
    </source>
</evidence>
<accession>A0A447MYS3</accession>
<evidence type="ECO:0000313" key="2">
    <source>
        <dbReference type="Proteomes" id="UP000282086"/>
    </source>
</evidence>
<dbReference type="Proteomes" id="UP000282086">
    <property type="component" value="Chromosome"/>
</dbReference>
<dbReference type="AlphaFoldDB" id="A0A447MYS3"/>
<dbReference type="EMBL" id="LR134140">
    <property type="protein sequence ID" value="VDZ96207.1"/>
    <property type="molecule type" value="Genomic_DNA"/>
</dbReference>
<reference evidence="1 2" key="1">
    <citation type="submission" date="2018-12" db="EMBL/GenBank/DDBJ databases">
        <authorList>
            <consortium name="Pathogen Informatics"/>
        </authorList>
    </citation>
    <scope>NUCLEOTIDE SEQUENCE [LARGE SCALE GENOMIC DNA]</scope>
    <source>
        <strain evidence="1 2">NCTC129</strain>
    </source>
</reference>
<proteinExistence type="predicted"/>
<sequence length="88" mass="9816">MTKRTSQEAYALRLAADVFINKKLILTNAIMPALRVKKKASVIVAAHRMSFRTGRVMQEEQSIQRASNTVMYSMRAAFIAARGGKRTG</sequence>
<organism evidence="1 2">
    <name type="scientific">Salmonella enterica I</name>
    <dbReference type="NCBI Taxonomy" id="59201"/>
    <lineage>
        <taxon>Bacteria</taxon>
        <taxon>Pseudomonadati</taxon>
        <taxon>Pseudomonadota</taxon>
        <taxon>Gammaproteobacteria</taxon>
        <taxon>Enterobacterales</taxon>
        <taxon>Enterobacteriaceae</taxon>
        <taxon>Salmonella</taxon>
    </lineage>
</organism>
<name>A0A447MYS3_SALET</name>
<protein>
    <submittedName>
        <fullName evidence="1">Membrane protein</fullName>
    </submittedName>
</protein>